<dbReference type="GO" id="GO:0005886">
    <property type="term" value="C:plasma membrane"/>
    <property type="evidence" value="ECO:0007669"/>
    <property type="project" value="TreeGrafter"/>
</dbReference>
<dbReference type="NCBIfam" id="TIGR01297">
    <property type="entry name" value="CDF"/>
    <property type="match status" value="1"/>
</dbReference>
<keyword evidence="5 8" id="KW-1133">Transmembrane helix</keyword>
<dbReference type="Pfam" id="PF16916">
    <property type="entry name" value="ZT_dimer"/>
    <property type="match status" value="1"/>
</dbReference>
<evidence type="ECO:0000313" key="12">
    <source>
        <dbReference type="Proteomes" id="UP000236527"/>
    </source>
</evidence>
<proteinExistence type="inferred from homology"/>
<comment type="similarity">
    <text evidence="2">Belongs to the cation diffusion facilitator (CDF) transporter (TC 2.A.4) family. SLC30A subfamily.</text>
</comment>
<dbReference type="SUPFAM" id="SSF160240">
    <property type="entry name" value="Cation efflux protein cytoplasmic domain-like"/>
    <property type="match status" value="1"/>
</dbReference>
<evidence type="ECO:0000256" key="8">
    <source>
        <dbReference type="SAM" id="Phobius"/>
    </source>
</evidence>
<dbReference type="Gene3D" id="1.20.1510.10">
    <property type="entry name" value="Cation efflux protein transmembrane domain"/>
    <property type="match status" value="1"/>
</dbReference>
<sequence length="307" mass="32875">MVHNHSHKHQGHEHGQGNYNRAFAIGTALNIGFVIVEAIYGYRANSLALVADAGHNLSDVLGLLLAWGASALTQRPPTRRHTYGLRRSSILAALINALVLLLAMGAIAWEAVRRFSEPSSVSGGTVIGVAVVGIIINTVTALMFMSGRQKDLNIRGAFLHMAADAGVSLGVVLAGIAIVFTGWLWFDPVVSLIIVVVVVVGTWQLLKDSLNLALDAVPAGIEPLAVRTYLAELRNVAGVHDLHIWGMSTTETALTAHLVMPTGHPGDAFLVQVNRELQDHFGIEHTTFQIETGDPSYPCPLAEENVV</sequence>
<evidence type="ECO:0000259" key="10">
    <source>
        <dbReference type="Pfam" id="PF16916"/>
    </source>
</evidence>
<dbReference type="PANTHER" id="PTHR11562">
    <property type="entry name" value="CATION EFFLUX PROTEIN/ ZINC TRANSPORTER"/>
    <property type="match status" value="1"/>
</dbReference>
<dbReference type="Pfam" id="PF01545">
    <property type="entry name" value="Cation_efflux"/>
    <property type="match status" value="1"/>
</dbReference>
<comment type="caution">
    <text evidence="11">The sequence shown here is derived from an EMBL/GenBank/DDBJ whole genome shotgun (WGS) entry which is preliminary data.</text>
</comment>
<evidence type="ECO:0000259" key="9">
    <source>
        <dbReference type="Pfam" id="PF01545"/>
    </source>
</evidence>
<evidence type="ECO:0000256" key="2">
    <source>
        <dbReference type="ARBA" id="ARBA00008873"/>
    </source>
</evidence>
<protein>
    <submittedName>
        <fullName evidence="11">Cobalt transporter</fullName>
    </submittedName>
</protein>
<dbReference type="InterPro" id="IPR036837">
    <property type="entry name" value="Cation_efflux_CTD_sf"/>
</dbReference>
<keyword evidence="12" id="KW-1185">Reference proteome</keyword>
<feature type="transmembrane region" description="Helical" evidence="8">
    <location>
        <begin position="90"/>
        <end position="109"/>
    </location>
</feature>
<dbReference type="SUPFAM" id="SSF161111">
    <property type="entry name" value="Cation efflux protein transmembrane domain-like"/>
    <property type="match status" value="1"/>
</dbReference>
<dbReference type="InterPro" id="IPR027470">
    <property type="entry name" value="Cation_efflux_CTD"/>
</dbReference>
<feature type="transmembrane region" description="Helical" evidence="8">
    <location>
        <begin position="121"/>
        <end position="145"/>
    </location>
</feature>
<keyword evidence="3" id="KW-0813">Transport</keyword>
<evidence type="ECO:0000256" key="5">
    <source>
        <dbReference type="ARBA" id="ARBA00022989"/>
    </source>
</evidence>
<gene>
    <name evidence="11" type="ORF">NCWK1_3539</name>
</gene>
<reference evidence="12" key="1">
    <citation type="journal article" date="2018" name="Genome Announc.">
        <title>Draft Genome Sequence of the Nitrogen-Fixing and Hormogonia-Inducing Cyanobacterium Nostoc cycadae Strain WK-1, Isolated from the Coralloid Roots of Cycas revoluta.</title>
        <authorList>
            <person name="Kanesaki Y."/>
            <person name="Hirose M."/>
            <person name="Hirose Y."/>
            <person name="Fujisawa T."/>
            <person name="Nakamura Y."/>
            <person name="Watanabe S."/>
            <person name="Matsunaga S."/>
            <person name="Uchida H."/>
            <person name="Murakami A."/>
        </authorList>
    </citation>
    <scope>NUCLEOTIDE SEQUENCE [LARGE SCALE GENOMIC DNA]</scope>
    <source>
        <strain evidence="12">WK-1</strain>
    </source>
</reference>
<dbReference type="RefSeq" id="WP_103125716.1">
    <property type="nucleotide sequence ID" value="NZ_DF978432.1"/>
</dbReference>
<evidence type="ECO:0000256" key="4">
    <source>
        <dbReference type="ARBA" id="ARBA00022692"/>
    </source>
</evidence>
<organism evidence="11 12">
    <name type="scientific">Nostoc cycadae WK-1</name>
    <dbReference type="NCBI Taxonomy" id="1861711"/>
    <lineage>
        <taxon>Bacteria</taxon>
        <taxon>Bacillati</taxon>
        <taxon>Cyanobacteriota</taxon>
        <taxon>Cyanophyceae</taxon>
        <taxon>Nostocales</taxon>
        <taxon>Nostocaceae</taxon>
        <taxon>Nostoc</taxon>
    </lineage>
</organism>
<dbReference type="InterPro" id="IPR002524">
    <property type="entry name" value="Cation_efflux"/>
</dbReference>
<evidence type="ECO:0000256" key="1">
    <source>
        <dbReference type="ARBA" id="ARBA00004141"/>
    </source>
</evidence>
<dbReference type="PANTHER" id="PTHR11562:SF17">
    <property type="entry name" value="RE54080P-RELATED"/>
    <property type="match status" value="1"/>
</dbReference>
<dbReference type="InterPro" id="IPR027469">
    <property type="entry name" value="Cation_efflux_TMD_sf"/>
</dbReference>
<evidence type="ECO:0000313" key="11">
    <source>
        <dbReference type="EMBL" id="GBE93774.1"/>
    </source>
</evidence>
<dbReference type="EMBL" id="BDGE01000060">
    <property type="protein sequence ID" value="GBE93774.1"/>
    <property type="molecule type" value="Genomic_DNA"/>
</dbReference>
<accession>A0A2H6LKN7</accession>
<keyword evidence="7 8" id="KW-0472">Membrane</keyword>
<feature type="transmembrane region" description="Helical" evidence="8">
    <location>
        <begin position="189"/>
        <end position="206"/>
    </location>
</feature>
<dbReference type="Proteomes" id="UP000236527">
    <property type="component" value="Unassembled WGS sequence"/>
</dbReference>
<comment type="subcellular location">
    <subcellularLocation>
        <location evidence="1">Membrane</location>
        <topology evidence="1">Multi-pass membrane protein</topology>
    </subcellularLocation>
</comment>
<feature type="transmembrane region" description="Helical" evidence="8">
    <location>
        <begin position="157"/>
        <end position="183"/>
    </location>
</feature>
<feature type="transmembrane region" description="Helical" evidence="8">
    <location>
        <begin position="21"/>
        <end position="42"/>
    </location>
</feature>
<evidence type="ECO:0000256" key="7">
    <source>
        <dbReference type="ARBA" id="ARBA00023136"/>
    </source>
</evidence>
<dbReference type="GO" id="GO:0005385">
    <property type="term" value="F:zinc ion transmembrane transporter activity"/>
    <property type="evidence" value="ECO:0007669"/>
    <property type="project" value="TreeGrafter"/>
</dbReference>
<name>A0A2H6LKN7_9NOSO</name>
<evidence type="ECO:0000256" key="6">
    <source>
        <dbReference type="ARBA" id="ARBA00023065"/>
    </source>
</evidence>
<feature type="domain" description="Cation efflux protein cytoplasmic" evidence="10">
    <location>
        <begin position="225"/>
        <end position="291"/>
    </location>
</feature>
<keyword evidence="6" id="KW-0406">Ion transport</keyword>
<feature type="domain" description="Cation efflux protein transmembrane" evidence="9">
    <location>
        <begin position="25"/>
        <end position="210"/>
    </location>
</feature>
<keyword evidence="4 8" id="KW-0812">Transmembrane</keyword>
<dbReference type="InterPro" id="IPR058533">
    <property type="entry name" value="Cation_efflux_TM"/>
</dbReference>
<evidence type="ECO:0000256" key="3">
    <source>
        <dbReference type="ARBA" id="ARBA00022448"/>
    </source>
</evidence>
<dbReference type="InterPro" id="IPR050681">
    <property type="entry name" value="CDF/SLC30A"/>
</dbReference>
<dbReference type="AlphaFoldDB" id="A0A2H6LKN7"/>